<evidence type="ECO:0000259" key="5">
    <source>
        <dbReference type="Pfam" id="PF01628"/>
    </source>
</evidence>
<dbReference type="AlphaFoldDB" id="A0A1G2HFH6"/>
<dbReference type="Pfam" id="PF01628">
    <property type="entry name" value="HrcA"/>
    <property type="match status" value="1"/>
</dbReference>
<dbReference type="InterPro" id="IPR036388">
    <property type="entry name" value="WH-like_DNA-bd_sf"/>
</dbReference>
<evidence type="ECO:0000256" key="2">
    <source>
        <dbReference type="ARBA" id="ARBA00023015"/>
    </source>
</evidence>
<dbReference type="InterPro" id="IPR029016">
    <property type="entry name" value="GAF-like_dom_sf"/>
</dbReference>
<sequence>MADIFQRKEKILLDIVNDYIDTVRPVSSGELLARRKYMCSSATIRNIMAELDEDGFLYQPHTSAGRVPTDKAYRFFVDKMELMPQGRNNAAYRKLMGEIQGVDNANPEEVSHMLASRAAELTGSMAFAGLMGLNRIYKEGLTRMLEEPEFSSAESIRSFLAYTERLERRINELCRQMRDDIYVAIGTDEEERQHPFSLMALTYRLPNSANRGFLGIAGPMRMHYSENFAFLDSMREFLNELYE</sequence>
<dbReference type="SUPFAM" id="SSF55781">
    <property type="entry name" value="GAF domain-like"/>
    <property type="match status" value="1"/>
</dbReference>
<gene>
    <name evidence="6" type="ORF">A2932_00175</name>
</gene>
<evidence type="ECO:0000313" key="6">
    <source>
        <dbReference type="EMBL" id="OGZ61247.1"/>
    </source>
</evidence>
<dbReference type="SUPFAM" id="SSF46785">
    <property type="entry name" value="Winged helix' DNA-binding domain"/>
    <property type="match status" value="1"/>
</dbReference>
<dbReference type="GO" id="GO:0003677">
    <property type="term" value="F:DNA binding"/>
    <property type="evidence" value="ECO:0007669"/>
    <property type="project" value="InterPro"/>
</dbReference>
<keyword evidence="4" id="KW-0804">Transcription</keyword>
<accession>A0A1G2HFH6</accession>
<proteinExistence type="predicted"/>
<dbReference type="Proteomes" id="UP000179153">
    <property type="component" value="Unassembled WGS sequence"/>
</dbReference>
<dbReference type="PANTHER" id="PTHR34824:SF1">
    <property type="entry name" value="HEAT-INDUCIBLE TRANSCRIPTION REPRESSOR HRCA"/>
    <property type="match status" value="1"/>
</dbReference>
<keyword evidence="1" id="KW-0678">Repressor</keyword>
<evidence type="ECO:0000313" key="7">
    <source>
        <dbReference type="Proteomes" id="UP000179153"/>
    </source>
</evidence>
<reference evidence="6 7" key="1">
    <citation type="journal article" date="2016" name="Nat. Commun.">
        <title>Thousands of microbial genomes shed light on interconnected biogeochemical processes in an aquifer system.</title>
        <authorList>
            <person name="Anantharaman K."/>
            <person name="Brown C.T."/>
            <person name="Hug L.A."/>
            <person name="Sharon I."/>
            <person name="Castelle C.J."/>
            <person name="Probst A.J."/>
            <person name="Thomas B.C."/>
            <person name="Singh A."/>
            <person name="Wilkins M.J."/>
            <person name="Karaoz U."/>
            <person name="Brodie E.L."/>
            <person name="Williams K.H."/>
            <person name="Hubbard S.S."/>
            <person name="Banfield J.F."/>
        </authorList>
    </citation>
    <scope>NUCLEOTIDE SEQUENCE [LARGE SCALE GENOMIC DNA]</scope>
</reference>
<evidence type="ECO:0000256" key="1">
    <source>
        <dbReference type="ARBA" id="ARBA00022491"/>
    </source>
</evidence>
<dbReference type="InterPro" id="IPR021153">
    <property type="entry name" value="HrcA_C"/>
</dbReference>
<dbReference type="EMBL" id="MHOI01000024">
    <property type="protein sequence ID" value="OGZ61247.1"/>
    <property type="molecule type" value="Genomic_DNA"/>
</dbReference>
<dbReference type="STRING" id="1802163.A2932_00175"/>
<dbReference type="InterPro" id="IPR002571">
    <property type="entry name" value="HrcA"/>
</dbReference>
<dbReference type="InterPro" id="IPR036390">
    <property type="entry name" value="WH_DNA-bd_sf"/>
</dbReference>
<dbReference type="GO" id="GO:0045892">
    <property type="term" value="P:negative regulation of DNA-templated transcription"/>
    <property type="evidence" value="ECO:0007669"/>
    <property type="project" value="TreeGrafter"/>
</dbReference>
<protein>
    <recommendedName>
        <fullName evidence="5">Heat-inducible transcription repressor HrcA C-terminal domain-containing protein</fullName>
    </recommendedName>
</protein>
<comment type="caution">
    <text evidence="6">The sequence shown here is derived from an EMBL/GenBank/DDBJ whole genome shotgun (WGS) entry which is preliminary data.</text>
</comment>
<keyword evidence="3" id="KW-0346">Stress response</keyword>
<dbReference type="Gene3D" id="3.30.450.40">
    <property type="match status" value="1"/>
</dbReference>
<evidence type="ECO:0000256" key="3">
    <source>
        <dbReference type="ARBA" id="ARBA00023016"/>
    </source>
</evidence>
<evidence type="ECO:0000256" key="4">
    <source>
        <dbReference type="ARBA" id="ARBA00023163"/>
    </source>
</evidence>
<name>A0A1G2HFH6_9BACT</name>
<organism evidence="6 7">
    <name type="scientific">Candidatus Spechtbacteria bacterium RIFCSPLOWO2_01_FULL_46_10</name>
    <dbReference type="NCBI Taxonomy" id="1802163"/>
    <lineage>
        <taxon>Bacteria</taxon>
        <taxon>Candidatus Spechtiibacteriota</taxon>
    </lineage>
</organism>
<dbReference type="PANTHER" id="PTHR34824">
    <property type="entry name" value="HEAT-INDUCIBLE TRANSCRIPTION REPRESSOR HRCA"/>
    <property type="match status" value="1"/>
</dbReference>
<keyword evidence="2" id="KW-0805">Transcription regulation</keyword>
<feature type="domain" description="Heat-inducible transcription repressor HrcA C-terminal" evidence="5">
    <location>
        <begin position="124"/>
        <end position="225"/>
    </location>
</feature>
<dbReference type="Gene3D" id="1.10.10.10">
    <property type="entry name" value="Winged helix-like DNA-binding domain superfamily/Winged helix DNA-binding domain"/>
    <property type="match status" value="1"/>
</dbReference>